<keyword evidence="9" id="KW-0067">ATP-binding</keyword>
<dbReference type="Pfam" id="PF14223">
    <property type="entry name" value="Retrotran_gag_2"/>
    <property type="match status" value="1"/>
</dbReference>
<keyword evidence="13" id="KW-0548">Nucleotidyltransferase</keyword>
<dbReference type="PROSITE" id="PS50158">
    <property type="entry name" value="ZF_CCHC"/>
    <property type="match status" value="1"/>
</dbReference>
<dbReference type="GO" id="GO:0008270">
    <property type="term" value="F:zinc ion binding"/>
    <property type="evidence" value="ECO:0007669"/>
    <property type="project" value="UniProtKB-KW"/>
</dbReference>
<dbReference type="Pfam" id="PF13976">
    <property type="entry name" value="gag_pre-integrs"/>
    <property type="match status" value="1"/>
</dbReference>
<comment type="function">
    <text evidence="1">The aspartyl protease (PR) mediates the proteolytic cleavages of the Gag and Gag-Pol polyproteins after assembly of the VLP.</text>
</comment>
<dbReference type="PROSITE" id="PS50994">
    <property type="entry name" value="INTEGRASE"/>
    <property type="match status" value="1"/>
</dbReference>
<dbReference type="PANTHER" id="PTHR42648">
    <property type="entry name" value="TRANSPOSASE, PUTATIVE-RELATED"/>
    <property type="match status" value="1"/>
</dbReference>
<dbReference type="GO" id="GO:0003964">
    <property type="term" value="F:RNA-directed DNA polymerase activity"/>
    <property type="evidence" value="ECO:0007669"/>
    <property type="project" value="UniProtKB-KW"/>
</dbReference>
<dbReference type="InterPro" id="IPR036875">
    <property type="entry name" value="Znf_CCHC_sf"/>
</dbReference>
<evidence type="ECO:0000256" key="4">
    <source>
        <dbReference type="ARBA" id="ARBA00022722"/>
    </source>
</evidence>
<evidence type="ECO:0000256" key="11">
    <source>
        <dbReference type="ARBA" id="ARBA00022908"/>
    </source>
</evidence>
<dbReference type="InterPro" id="IPR012337">
    <property type="entry name" value="RNaseH-like_sf"/>
</dbReference>
<dbReference type="GO" id="GO:0003887">
    <property type="term" value="F:DNA-directed DNA polymerase activity"/>
    <property type="evidence" value="ECO:0007669"/>
    <property type="project" value="UniProtKB-KW"/>
</dbReference>
<dbReference type="GO" id="GO:0004519">
    <property type="term" value="F:endonuclease activity"/>
    <property type="evidence" value="ECO:0007669"/>
    <property type="project" value="UniProtKB-KW"/>
</dbReference>
<keyword evidence="16" id="KW-0863">Zinc-finger</keyword>
<evidence type="ECO:0000256" key="17">
    <source>
        <dbReference type="SAM" id="MobiDB-lite"/>
    </source>
</evidence>
<accession>A0A1Y1N6L8</accession>
<evidence type="ECO:0000256" key="10">
    <source>
        <dbReference type="ARBA" id="ARBA00022842"/>
    </source>
</evidence>
<dbReference type="Gene3D" id="3.30.420.10">
    <property type="entry name" value="Ribonuclease H-like superfamily/Ribonuclease H"/>
    <property type="match status" value="1"/>
</dbReference>
<evidence type="ECO:0000256" key="16">
    <source>
        <dbReference type="PROSITE-ProRule" id="PRU00047"/>
    </source>
</evidence>
<dbReference type="EMBL" id="GEZM01011858">
    <property type="protein sequence ID" value="JAV93389.1"/>
    <property type="molecule type" value="Transcribed_RNA"/>
</dbReference>
<dbReference type="GO" id="GO:0006508">
    <property type="term" value="P:proteolysis"/>
    <property type="evidence" value="ECO:0007669"/>
    <property type="project" value="UniProtKB-KW"/>
</dbReference>
<keyword evidence="11" id="KW-0229">DNA integration</keyword>
<evidence type="ECO:0000259" key="19">
    <source>
        <dbReference type="PROSITE" id="PS50994"/>
    </source>
</evidence>
<sequence length="819" mass="91952">MAVNYLTSVPKLLGRENYDEWSFAVENVFVLEGLSKCMDGTEEDTTLNMKAKAKLILTIDPSLFPHVKEAKTAKEVWANLKKLYDDNGFMRKIGLLRTLISARLENHDSMESYINQIVETSQKLRRTGFSIDEEWVGSLLLAGLPEKYSPMIMAVEHSGISITTDSIKTKLLDMQIDGSSNNSGALVASKTNYRSSHRKGSKGGASGSWSRAKESADVATNSQTASVNKNKRDLNNIVCFKCRQNGHYMSKCPNNNNKNEGGFSAVFSTEQFTTSDWYIDSGASIHLTANKEWLKNVSKPYLSDIVAANQSRLVVECSGDVEIETVAADLQYRVLLKNVQYVPGLTTNLLSVSQLISNGNQVCFDNNGCEVYNPKGILVATASLNNNVYKLNVPNNGAGCLLASSNVWHRRLGHINNSYLNKTSKLVEGLVYKGRANVSNCQVCCQGKQTRTSFPNKGSRANGVLQVIHSDICGPMETVSLGGARYFLTFIDDYSRMCFVYFVKTKDETFEKFKNFKTLVENQQNVTIKVLRTDNGGEYCGKDFQAYLKDAGIIHQRTNSHTPEQNGLAERFNRTLVEKAKCLMFDENVSKSLWAEACNTACYLKNRSISAGISKTPYEIWTGKKPNVSHLRVYGSVVMVHVPRANRRKWDHKSVKHILVGYDDSIKGYRCYNPVTRKVTTSRDVMIMENIDTTLSTNNDTEVPDSVGVEDEHIEDSCADESISEGDLKDTVDFTDTDSEYVPDTVVEQEPPIAVQLPRRTERPHQPKKDHPMQIFQKLLPKRFPGRMAVNGNRRCWTRFTHSRRTVPGSWWTLQKTLR</sequence>
<evidence type="ECO:0000256" key="12">
    <source>
        <dbReference type="ARBA" id="ARBA00022918"/>
    </source>
</evidence>
<keyword evidence="14" id="KW-0917">Virion maturation</keyword>
<dbReference type="SUPFAM" id="SSF57756">
    <property type="entry name" value="Retrovirus zinc finger-like domains"/>
    <property type="match status" value="1"/>
</dbReference>
<dbReference type="SMART" id="SM00343">
    <property type="entry name" value="ZnF_C2HC"/>
    <property type="match status" value="1"/>
</dbReference>
<reference evidence="20" key="1">
    <citation type="journal article" date="2016" name="Sci. Rep.">
        <title>Molecular characterization of firefly nuptial gifts: a multi-omics approach sheds light on postcopulatory sexual selection.</title>
        <authorList>
            <person name="Al-Wathiqui N."/>
            <person name="Fallon T.R."/>
            <person name="South A."/>
            <person name="Weng J.K."/>
            <person name="Lewis S.M."/>
        </authorList>
    </citation>
    <scope>NUCLEOTIDE SEQUENCE</scope>
</reference>
<keyword evidence="16" id="KW-0862">Zinc</keyword>
<feature type="domain" description="Integrase catalytic" evidence="19">
    <location>
        <begin position="451"/>
        <end position="625"/>
    </location>
</feature>
<evidence type="ECO:0000256" key="5">
    <source>
        <dbReference type="ARBA" id="ARBA00022723"/>
    </source>
</evidence>
<dbReference type="GO" id="GO:0015074">
    <property type="term" value="P:DNA integration"/>
    <property type="evidence" value="ECO:0007669"/>
    <property type="project" value="UniProtKB-KW"/>
</dbReference>
<dbReference type="GO" id="GO:0006310">
    <property type="term" value="P:DNA recombination"/>
    <property type="evidence" value="ECO:0007669"/>
    <property type="project" value="UniProtKB-KW"/>
</dbReference>
<keyword evidence="10" id="KW-0460">Magnesium</keyword>
<feature type="region of interest" description="Disordered" evidence="17">
    <location>
        <begin position="189"/>
        <end position="226"/>
    </location>
</feature>
<evidence type="ECO:0000256" key="9">
    <source>
        <dbReference type="ARBA" id="ARBA00022840"/>
    </source>
</evidence>
<evidence type="ECO:0000256" key="13">
    <source>
        <dbReference type="ARBA" id="ARBA00022932"/>
    </source>
</evidence>
<keyword evidence="4" id="KW-0540">Nuclease</keyword>
<evidence type="ECO:0000256" key="2">
    <source>
        <dbReference type="ARBA" id="ARBA00022612"/>
    </source>
</evidence>
<evidence type="ECO:0000256" key="1">
    <source>
        <dbReference type="ARBA" id="ARBA00002180"/>
    </source>
</evidence>
<evidence type="ECO:0000313" key="20">
    <source>
        <dbReference type="EMBL" id="JAV93389.1"/>
    </source>
</evidence>
<keyword evidence="15" id="KW-0233">DNA recombination</keyword>
<name>A0A1Y1N6L8_PHOPY</name>
<dbReference type="SUPFAM" id="SSF53098">
    <property type="entry name" value="Ribonuclease H-like"/>
    <property type="match status" value="1"/>
</dbReference>
<dbReference type="InterPro" id="IPR057670">
    <property type="entry name" value="SH3_retrovirus"/>
</dbReference>
<keyword evidence="6" id="KW-0547">Nucleotide-binding</keyword>
<evidence type="ECO:0000256" key="15">
    <source>
        <dbReference type="ARBA" id="ARBA00023172"/>
    </source>
</evidence>
<evidence type="ECO:0000256" key="7">
    <source>
        <dbReference type="ARBA" id="ARBA00022759"/>
    </source>
</evidence>
<evidence type="ECO:0000256" key="8">
    <source>
        <dbReference type="ARBA" id="ARBA00022801"/>
    </source>
</evidence>
<dbReference type="GO" id="GO:0003676">
    <property type="term" value="F:nucleic acid binding"/>
    <property type="evidence" value="ECO:0007669"/>
    <property type="project" value="InterPro"/>
</dbReference>
<dbReference type="Pfam" id="PF00665">
    <property type="entry name" value="rve"/>
    <property type="match status" value="1"/>
</dbReference>
<dbReference type="Gene3D" id="4.10.60.10">
    <property type="entry name" value="Zinc finger, CCHC-type"/>
    <property type="match status" value="1"/>
</dbReference>
<keyword evidence="5" id="KW-0479">Metal-binding</keyword>
<proteinExistence type="predicted"/>
<dbReference type="InterPro" id="IPR036397">
    <property type="entry name" value="RNaseH_sf"/>
</dbReference>
<dbReference type="InterPro" id="IPR054722">
    <property type="entry name" value="PolX-like_BBD"/>
</dbReference>
<dbReference type="InterPro" id="IPR001584">
    <property type="entry name" value="Integrase_cat-core"/>
</dbReference>
<dbReference type="InterPro" id="IPR039537">
    <property type="entry name" value="Retrotran_Ty1/copia-like"/>
</dbReference>
<protein>
    <recommendedName>
        <fullName evidence="21">Retrovirus-related Pol polyprotein from transposon TNT 1-94</fullName>
    </recommendedName>
</protein>
<dbReference type="Pfam" id="PF22936">
    <property type="entry name" value="Pol_BBD"/>
    <property type="match status" value="1"/>
</dbReference>
<keyword evidence="13" id="KW-0808">Transferase</keyword>
<evidence type="ECO:0000256" key="3">
    <source>
        <dbReference type="ARBA" id="ARBA00022670"/>
    </source>
</evidence>
<dbReference type="AlphaFoldDB" id="A0A1Y1N6L8"/>
<dbReference type="InterPro" id="IPR025724">
    <property type="entry name" value="GAG-pre-integrase_dom"/>
</dbReference>
<dbReference type="GO" id="GO:0008233">
    <property type="term" value="F:peptidase activity"/>
    <property type="evidence" value="ECO:0007669"/>
    <property type="project" value="UniProtKB-KW"/>
</dbReference>
<keyword evidence="2" id="KW-1188">Viral release from host cell</keyword>
<evidence type="ECO:0000259" key="18">
    <source>
        <dbReference type="PROSITE" id="PS50158"/>
    </source>
</evidence>
<dbReference type="InterPro" id="IPR001878">
    <property type="entry name" value="Znf_CCHC"/>
</dbReference>
<keyword evidence="7" id="KW-0255">Endonuclease</keyword>
<dbReference type="Pfam" id="PF25597">
    <property type="entry name" value="SH3_retrovirus"/>
    <property type="match status" value="1"/>
</dbReference>
<dbReference type="PANTHER" id="PTHR42648:SF11">
    <property type="entry name" value="TRANSPOSON TY4-P GAG-POL POLYPROTEIN"/>
    <property type="match status" value="1"/>
</dbReference>
<feature type="domain" description="CCHC-type" evidence="18">
    <location>
        <begin position="239"/>
        <end position="254"/>
    </location>
</feature>
<organism evidence="20">
    <name type="scientific">Photinus pyralis</name>
    <name type="common">Common eastern firefly</name>
    <name type="synonym">Lampyris pyralis</name>
    <dbReference type="NCBI Taxonomy" id="7054"/>
    <lineage>
        <taxon>Eukaryota</taxon>
        <taxon>Metazoa</taxon>
        <taxon>Ecdysozoa</taxon>
        <taxon>Arthropoda</taxon>
        <taxon>Hexapoda</taxon>
        <taxon>Insecta</taxon>
        <taxon>Pterygota</taxon>
        <taxon>Neoptera</taxon>
        <taxon>Endopterygota</taxon>
        <taxon>Coleoptera</taxon>
        <taxon>Polyphaga</taxon>
        <taxon>Elateriformia</taxon>
        <taxon>Elateroidea</taxon>
        <taxon>Lampyridae</taxon>
        <taxon>Lampyrinae</taxon>
        <taxon>Photinus</taxon>
    </lineage>
</organism>
<evidence type="ECO:0000256" key="6">
    <source>
        <dbReference type="ARBA" id="ARBA00022741"/>
    </source>
</evidence>
<keyword evidence="8" id="KW-0378">Hydrolase</keyword>
<dbReference type="GO" id="GO:0005524">
    <property type="term" value="F:ATP binding"/>
    <property type="evidence" value="ECO:0007669"/>
    <property type="project" value="UniProtKB-KW"/>
</dbReference>
<evidence type="ECO:0000256" key="14">
    <source>
        <dbReference type="ARBA" id="ARBA00023113"/>
    </source>
</evidence>
<evidence type="ECO:0008006" key="21">
    <source>
        <dbReference type="Google" id="ProtNLM"/>
    </source>
</evidence>
<keyword evidence="12" id="KW-0695">RNA-directed DNA polymerase</keyword>
<dbReference type="EMBL" id="GEZM01011854">
    <property type="protein sequence ID" value="JAV93399.1"/>
    <property type="molecule type" value="Transcribed_RNA"/>
</dbReference>
<keyword evidence="3" id="KW-0645">Protease</keyword>
<keyword evidence="13" id="KW-0239">DNA-directed DNA polymerase</keyword>